<dbReference type="OrthoDB" id="9791685at2"/>
<dbReference type="PATRIC" id="fig|1458461.3.peg.3074"/>
<dbReference type="KEGG" id="pect:BN1012_Phect3068"/>
<sequence length="181" mass="19566">MQVQGETASDAELAFRVTGVVKWFDTTKGYGFIVPEDGSADVLLHMSCLKQAGLEAAREGATVECEAVKRPKGTQALRVLEVDDSTAVAAPVQTDPPKSNGESRAPRVVAVGEQETATVKWFNRAKGYGFVTRGDGTPDIFVHMETLREAGIRELRQGQQVQVRFGEGDKGLMVATIELLD</sequence>
<dbReference type="HOGENOM" id="CLU_097141_2_0_5"/>
<dbReference type="PANTHER" id="PTHR11544">
    <property type="entry name" value="COLD SHOCK DOMAIN CONTAINING PROTEINS"/>
    <property type="match status" value="1"/>
</dbReference>
<feature type="domain" description="CSD" evidence="1">
    <location>
        <begin position="114"/>
        <end position="179"/>
    </location>
</feature>
<dbReference type="Gene3D" id="2.40.50.140">
    <property type="entry name" value="Nucleic acid-binding proteins"/>
    <property type="match status" value="2"/>
</dbReference>
<dbReference type="EMBL" id="HG966617">
    <property type="protein sequence ID" value="CDO61280.1"/>
    <property type="molecule type" value="Genomic_DNA"/>
</dbReference>
<dbReference type="Proteomes" id="UP000032160">
    <property type="component" value="Chromosome I"/>
</dbReference>
<dbReference type="STRING" id="1458461.BN1012_Phect3068"/>
<dbReference type="InterPro" id="IPR002059">
    <property type="entry name" value="CSP_DNA-bd"/>
</dbReference>
<evidence type="ECO:0000313" key="2">
    <source>
        <dbReference type="EMBL" id="CDO61280.1"/>
    </source>
</evidence>
<proteinExistence type="predicted"/>
<dbReference type="GO" id="GO:0005829">
    <property type="term" value="C:cytosol"/>
    <property type="evidence" value="ECO:0007669"/>
    <property type="project" value="UniProtKB-ARBA"/>
</dbReference>
<dbReference type="GO" id="GO:0003676">
    <property type="term" value="F:nucleic acid binding"/>
    <property type="evidence" value="ECO:0007669"/>
    <property type="project" value="InterPro"/>
</dbReference>
<dbReference type="InterPro" id="IPR011129">
    <property type="entry name" value="CSD"/>
</dbReference>
<reference evidence="2 3" key="1">
    <citation type="journal article" date="2014" name="Front. Genet.">
        <title>Genome and metabolic network of "Candidatus Phaeomarinobacter ectocarpi" Ec32, a new candidate genus of Alphaproteobacteria frequently associated with brown algae.</title>
        <authorList>
            <person name="Dittami S.M."/>
            <person name="Barbeyron T."/>
            <person name="Boyen C."/>
            <person name="Cambefort J."/>
            <person name="Collet G."/>
            <person name="Delage L."/>
            <person name="Gobet A."/>
            <person name="Groisillier A."/>
            <person name="Leblanc C."/>
            <person name="Michel G."/>
            <person name="Scornet D."/>
            <person name="Siegel A."/>
            <person name="Tapia J.E."/>
            <person name="Tonon T."/>
        </authorList>
    </citation>
    <scope>NUCLEOTIDE SEQUENCE [LARGE SCALE GENOMIC DNA]</scope>
    <source>
        <strain evidence="2 3">Ec32</strain>
    </source>
</reference>
<keyword evidence="3" id="KW-1185">Reference proteome</keyword>
<dbReference type="InterPro" id="IPR012340">
    <property type="entry name" value="NA-bd_OB-fold"/>
</dbReference>
<dbReference type="SMART" id="SM00357">
    <property type="entry name" value="CSP"/>
    <property type="match status" value="2"/>
</dbReference>
<dbReference type="InterPro" id="IPR050181">
    <property type="entry name" value="Cold_shock_domain"/>
</dbReference>
<dbReference type="PRINTS" id="PR00050">
    <property type="entry name" value="COLDSHOCK"/>
</dbReference>
<dbReference type="AlphaFoldDB" id="X5MNH8"/>
<dbReference type="Pfam" id="PF00313">
    <property type="entry name" value="CSD"/>
    <property type="match status" value="2"/>
</dbReference>
<evidence type="ECO:0000259" key="1">
    <source>
        <dbReference type="PROSITE" id="PS51857"/>
    </source>
</evidence>
<feature type="domain" description="CSD" evidence="1">
    <location>
        <begin position="16"/>
        <end position="81"/>
    </location>
</feature>
<name>X5MNH8_9HYPH</name>
<dbReference type="CDD" id="cd04458">
    <property type="entry name" value="CSP_CDS"/>
    <property type="match status" value="2"/>
</dbReference>
<dbReference type="SUPFAM" id="SSF50249">
    <property type="entry name" value="Nucleic acid-binding proteins"/>
    <property type="match status" value="2"/>
</dbReference>
<evidence type="ECO:0000313" key="3">
    <source>
        <dbReference type="Proteomes" id="UP000032160"/>
    </source>
</evidence>
<accession>X5MNH8</accession>
<gene>
    <name evidence="2" type="ORF">BN1012_Phect3068</name>
</gene>
<dbReference type="RefSeq" id="WP_043950776.1">
    <property type="nucleotide sequence ID" value="NZ_HG966617.1"/>
</dbReference>
<dbReference type="PROSITE" id="PS51857">
    <property type="entry name" value="CSD_2"/>
    <property type="match status" value="2"/>
</dbReference>
<organism evidence="2 3">
    <name type="scientific">Candidatus Phaeomarinibacter ectocarpi</name>
    <dbReference type="NCBI Taxonomy" id="1458461"/>
    <lineage>
        <taxon>Bacteria</taxon>
        <taxon>Pseudomonadati</taxon>
        <taxon>Pseudomonadota</taxon>
        <taxon>Alphaproteobacteria</taxon>
        <taxon>Hyphomicrobiales</taxon>
        <taxon>Parvibaculaceae</taxon>
        <taxon>Candidatus Phaeomarinibacter</taxon>
    </lineage>
</organism>
<protein>
    <submittedName>
        <fullName evidence="2">Cold shock protein CspB</fullName>
    </submittedName>
</protein>